<dbReference type="InterPro" id="IPR011991">
    <property type="entry name" value="ArsR-like_HTH"/>
</dbReference>
<sequence length="125" mass="14252">MTAQDISALVLFKALADETRLHSVLLIQQAGELCVCELMMVLQQSQPKISRHLAQLRQQGILADRRQGQWVFYRLHPQLPGWIDNLLHHTREHSADVLQPLLVRLREMQARPSAPCSPTDKEAEA</sequence>
<dbReference type="Pfam" id="PF01022">
    <property type="entry name" value="HTH_5"/>
    <property type="match status" value="1"/>
</dbReference>
<evidence type="ECO:0000256" key="4">
    <source>
        <dbReference type="ARBA" id="ARBA00023163"/>
    </source>
</evidence>
<accession>A0ABS6M914</accession>
<dbReference type="NCBIfam" id="NF007528">
    <property type="entry name" value="PRK10141.1"/>
    <property type="match status" value="1"/>
</dbReference>
<organism evidence="6 7">
    <name type="scientific">Marinobacterium weihaiense</name>
    <dbReference type="NCBI Taxonomy" id="2851016"/>
    <lineage>
        <taxon>Bacteria</taxon>
        <taxon>Pseudomonadati</taxon>
        <taxon>Pseudomonadota</taxon>
        <taxon>Gammaproteobacteria</taxon>
        <taxon>Oceanospirillales</taxon>
        <taxon>Oceanospirillaceae</taxon>
        <taxon>Marinobacterium</taxon>
    </lineage>
</organism>
<evidence type="ECO:0000313" key="7">
    <source>
        <dbReference type="Proteomes" id="UP000755551"/>
    </source>
</evidence>
<evidence type="ECO:0000256" key="3">
    <source>
        <dbReference type="ARBA" id="ARBA00023125"/>
    </source>
</evidence>
<keyword evidence="3" id="KW-0238">DNA-binding</keyword>
<evidence type="ECO:0000256" key="2">
    <source>
        <dbReference type="ARBA" id="ARBA00023015"/>
    </source>
</evidence>
<evidence type="ECO:0000313" key="6">
    <source>
        <dbReference type="EMBL" id="MBV0932768.1"/>
    </source>
</evidence>
<dbReference type="PANTHER" id="PTHR33154">
    <property type="entry name" value="TRANSCRIPTIONAL REGULATOR, ARSR FAMILY"/>
    <property type="match status" value="1"/>
</dbReference>
<comment type="caution">
    <text evidence="6">The sequence shown here is derived from an EMBL/GenBank/DDBJ whole genome shotgun (WGS) entry which is preliminary data.</text>
</comment>
<dbReference type="EMBL" id="JAHQZT010000005">
    <property type="protein sequence ID" value="MBV0932768.1"/>
    <property type="molecule type" value="Genomic_DNA"/>
</dbReference>
<keyword evidence="4" id="KW-0804">Transcription</keyword>
<dbReference type="PANTHER" id="PTHR33154:SF18">
    <property type="entry name" value="ARSENICAL RESISTANCE OPERON REPRESSOR"/>
    <property type="match status" value="1"/>
</dbReference>
<evidence type="ECO:0000256" key="1">
    <source>
        <dbReference type="ARBA" id="ARBA00022849"/>
    </source>
</evidence>
<gene>
    <name evidence="6" type="ORF">KTN04_05390</name>
</gene>
<keyword evidence="2" id="KW-0805">Transcription regulation</keyword>
<evidence type="ECO:0000259" key="5">
    <source>
        <dbReference type="PROSITE" id="PS50987"/>
    </source>
</evidence>
<dbReference type="NCBIfam" id="NF033788">
    <property type="entry name" value="HTH_metalloreg"/>
    <property type="match status" value="1"/>
</dbReference>
<feature type="domain" description="HTH arsR-type" evidence="5">
    <location>
        <begin position="1"/>
        <end position="94"/>
    </location>
</feature>
<keyword evidence="7" id="KW-1185">Reference proteome</keyword>
<proteinExistence type="predicted"/>
<reference evidence="6 7" key="1">
    <citation type="submission" date="2021-06" db="EMBL/GenBank/DDBJ databases">
        <title>Bacterium isolated from marine sediment.</title>
        <authorList>
            <person name="Zhu K.-L."/>
            <person name="Du Z.-J."/>
            <person name="Liang Q.-Y."/>
        </authorList>
    </citation>
    <scope>NUCLEOTIDE SEQUENCE [LARGE SCALE GENOMIC DNA]</scope>
    <source>
        <strain evidence="6 7">A346</strain>
    </source>
</reference>
<keyword evidence="1" id="KW-0059">Arsenical resistance</keyword>
<dbReference type="InterPro" id="IPR051081">
    <property type="entry name" value="HTH_MetalResp_TranReg"/>
</dbReference>
<protein>
    <submittedName>
        <fullName evidence="6">Metalloregulator ArsR/SmtB family transcription factor</fullName>
    </submittedName>
</protein>
<dbReference type="SMART" id="SM00418">
    <property type="entry name" value="HTH_ARSR"/>
    <property type="match status" value="1"/>
</dbReference>
<dbReference type="Proteomes" id="UP000755551">
    <property type="component" value="Unassembled WGS sequence"/>
</dbReference>
<dbReference type="CDD" id="cd00090">
    <property type="entry name" value="HTH_ARSR"/>
    <property type="match status" value="1"/>
</dbReference>
<dbReference type="PROSITE" id="PS50987">
    <property type="entry name" value="HTH_ARSR_2"/>
    <property type="match status" value="1"/>
</dbReference>
<dbReference type="InterPro" id="IPR001845">
    <property type="entry name" value="HTH_ArsR_DNA-bd_dom"/>
</dbReference>
<name>A0ABS6M914_9GAMM</name>
<dbReference type="RefSeq" id="WP_217334193.1">
    <property type="nucleotide sequence ID" value="NZ_JAHQZT010000005.1"/>
</dbReference>